<reference evidence="1 2" key="1">
    <citation type="journal article" date="2015" name="Genome Biol. Evol.">
        <title>Comparative Genomics of a Bacterivorous Green Alga Reveals Evolutionary Causalities and Consequences of Phago-Mixotrophic Mode of Nutrition.</title>
        <authorList>
            <person name="Burns J.A."/>
            <person name="Paasch A."/>
            <person name="Narechania A."/>
            <person name="Kim E."/>
        </authorList>
    </citation>
    <scope>NUCLEOTIDE SEQUENCE [LARGE SCALE GENOMIC DNA]</scope>
    <source>
        <strain evidence="1 2">PLY_AMNH</strain>
    </source>
</reference>
<dbReference type="AlphaFoldDB" id="A0AAE0BVV9"/>
<evidence type="ECO:0000313" key="1">
    <source>
        <dbReference type="EMBL" id="KAK3243029.1"/>
    </source>
</evidence>
<sequence>MLVSIVPFDTDSFVFPRMSRVDERSARLYVISEEGLEVPAVSASRETLDAVWCEGSRFEDLSRSFALMLLAYRIEDVADADRSCPLTMSLLERLDVVKRRFARWIESANLCFDGMLPRAFDETSETERDFRREVLLGISQLVRSDADRLRRFRRCSSSEIRVRVSA</sequence>
<accession>A0AAE0BVV9</accession>
<name>A0AAE0BVV9_9CHLO</name>
<organism evidence="1 2">
    <name type="scientific">Cymbomonas tetramitiformis</name>
    <dbReference type="NCBI Taxonomy" id="36881"/>
    <lineage>
        <taxon>Eukaryota</taxon>
        <taxon>Viridiplantae</taxon>
        <taxon>Chlorophyta</taxon>
        <taxon>Pyramimonadophyceae</taxon>
        <taxon>Pyramimonadales</taxon>
        <taxon>Pyramimonadaceae</taxon>
        <taxon>Cymbomonas</taxon>
    </lineage>
</organism>
<protein>
    <submittedName>
        <fullName evidence="1">Uncharacterized protein</fullName>
    </submittedName>
</protein>
<proteinExistence type="predicted"/>
<comment type="caution">
    <text evidence="1">The sequence shown here is derived from an EMBL/GenBank/DDBJ whole genome shotgun (WGS) entry which is preliminary data.</text>
</comment>
<dbReference type="Proteomes" id="UP001190700">
    <property type="component" value="Unassembled WGS sequence"/>
</dbReference>
<evidence type="ECO:0000313" key="2">
    <source>
        <dbReference type="Proteomes" id="UP001190700"/>
    </source>
</evidence>
<gene>
    <name evidence="1" type="ORF">CYMTET_47298</name>
</gene>
<dbReference type="EMBL" id="LGRX02033090">
    <property type="protein sequence ID" value="KAK3243029.1"/>
    <property type="molecule type" value="Genomic_DNA"/>
</dbReference>
<keyword evidence="2" id="KW-1185">Reference proteome</keyword>